<accession>A0AAU7CT12</accession>
<feature type="region of interest" description="Disordered" evidence="1">
    <location>
        <begin position="20"/>
        <end position="46"/>
    </location>
</feature>
<keyword evidence="2" id="KW-0732">Signal</keyword>
<proteinExistence type="predicted"/>
<name>A0AAU7CT12_9BACT</name>
<evidence type="ECO:0000256" key="1">
    <source>
        <dbReference type="SAM" id="MobiDB-lite"/>
    </source>
</evidence>
<dbReference type="EMBL" id="CP155447">
    <property type="protein sequence ID" value="XBH07801.1"/>
    <property type="molecule type" value="Genomic_DNA"/>
</dbReference>
<dbReference type="RefSeq" id="WP_406700641.1">
    <property type="nucleotide sequence ID" value="NZ_CP155447.1"/>
</dbReference>
<feature type="compositionally biased region" description="Basic and acidic residues" evidence="1">
    <location>
        <begin position="22"/>
        <end position="46"/>
    </location>
</feature>
<feature type="region of interest" description="Disordered" evidence="1">
    <location>
        <begin position="189"/>
        <end position="217"/>
    </location>
</feature>
<feature type="chain" id="PRO_5043358093" evidence="2">
    <location>
        <begin position="22"/>
        <end position="217"/>
    </location>
</feature>
<reference evidence="3" key="1">
    <citation type="submission" date="2024-05" db="EMBL/GenBank/DDBJ databases">
        <title>Planctomycetes of the genus Singulisphaera possess chitinolytic capabilities.</title>
        <authorList>
            <person name="Ivanova A."/>
        </authorList>
    </citation>
    <scope>NUCLEOTIDE SEQUENCE</scope>
    <source>
        <strain evidence="3">Ch08T</strain>
    </source>
</reference>
<feature type="signal peptide" evidence="2">
    <location>
        <begin position="1"/>
        <end position="21"/>
    </location>
</feature>
<organism evidence="3">
    <name type="scientific">Singulisphaera sp. Ch08</name>
    <dbReference type="NCBI Taxonomy" id="3120278"/>
    <lineage>
        <taxon>Bacteria</taxon>
        <taxon>Pseudomonadati</taxon>
        <taxon>Planctomycetota</taxon>
        <taxon>Planctomycetia</taxon>
        <taxon>Isosphaerales</taxon>
        <taxon>Isosphaeraceae</taxon>
        <taxon>Singulisphaera</taxon>
    </lineage>
</organism>
<protein>
    <submittedName>
        <fullName evidence="3">Uncharacterized protein</fullName>
    </submittedName>
</protein>
<gene>
    <name evidence="3" type="ORF">V5E97_17735</name>
</gene>
<evidence type="ECO:0000256" key="2">
    <source>
        <dbReference type="SAM" id="SignalP"/>
    </source>
</evidence>
<evidence type="ECO:0000313" key="3">
    <source>
        <dbReference type="EMBL" id="XBH07801.1"/>
    </source>
</evidence>
<sequence>MRCYLILLFAALWLNLSPAPADEPKPRHAESSVKSSRAEKSKAPLSQAEREKFALGFVKQHHSELTSLLEQLKAMRPEEYSRAIGELFQVSQSLETLKKNNPPLYEVSLEFWKAKSKAELLAARLISSPSPELESQLRLALENQVDLEIRKQELLEEQLRARLSQIEKTVKRLKDNRNRQIDNRLLELQKKVRRARRQDGGKSAPAKPVRAKKETEA</sequence>
<dbReference type="AlphaFoldDB" id="A0AAU7CT12"/>